<evidence type="ECO:0000256" key="7">
    <source>
        <dbReference type="RuleBase" id="RU363032"/>
    </source>
</evidence>
<organism evidence="9 10">
    <name type="scientific">Lentzea flava</name>
    <dbReference type="NCBI Taxonomy" id="103732"/>
    <lineage>
        <taxon>Bacteria</taxon>
        <taxon>Bacillati</taxon>
        <taxon>Actinomycetota</taxon>
        <taxon>Actinomycetes</taxon>
        <taxon>Pseudonocardiales</taxon>
        <taxon>Pseudonocardiaceae</taxon>
        <taxon>Lentzea</taxon>
    </lineage>
</organism>
<dbReference type="Gene3D" id="1.10.3720.10">
    <property type="entry name" value="MetI-like"/>
    <property type="match status" value="1"/>
</dbReference>
<name>A0ABQ2V4J9_9PSEU</name>
<keyword evidence="2 7" id="KW-0813">Transport</keyword>
<dbReference type="CDD" id="cd06261">
    <property type="entry name" value="TM_PBP2"/>
    <property type="match status" value="1"/>
</dbReference>
<feature type="transmembrane region" description="Helical" evidence="7">
    <location>
        <begin position="135"/>
        <end position="158"/>
    </location>
</feature>
<evidence type="ECO:0000256" key="5">
    <source>
        <dbReference type="ARBA" id="ARBA00022989"/>
    </source>
</evidence>
<dbReference type="Pfam" id="PF00528">
    <property type="entry name" value="BPD_transp_1"/>
    <property type="match status" value="1"/>
</dbReference>
<dbReference type="InterPro" id="IPR043429">
    <property type="entry name" value="ArtM/GltK/GlnP/TcyL/YhdX-like"/>
</dbReference>
<evidence type="ECO:0000256" key="3">
    <source>
        <dbReference type="ARBA" id="ARBA00022475"/>
    </source>
</evidence>
<accession>A0ABQ2V4J9</accession>
<sequence length="298" mass="32393">MSMVLFDVPGPKARVRHKIMAVAGIVVALAAVAYVVWRFIATDQFSARRLDWINYKQIQLSLVEAIGNTLSAFAVGAVLALVFGAIFAAARLSDHGWVRAPAAVIVEIFRAIPLVIMMFFFYYGLPVAGVKLSAFTAVVISLMLYNGSVLAEIFRAGINALPRGQSEAAYALGMRKTQVMTLVLLPQALRAMLPTIISQLVVLLKDTALGFLITYEELLRWGTRIGNDAVNFGRPMIPVMIVVALIYIGLCLLLTWLANYLEKRNRRNKKVIHTDDDAAAQVQLGAASTATVGGGLTV</sequence>
<feature type="transmembrane region" description="Helical" evidence="7">
    <location>
        <begin position="179"/>
        <end position="202"/>
    </location>
</feature>
<feature type="transmembrane region" description="Helical" evidence="7">
    <location>
        <begin position="21"/>
        <end position="40"/>
    </location>
</feature>
<feature type="transmembrane region" description="Helical" evidence="7">
    <location>
        <begin position="237"/>
        <end position="261"/>
    </location>
</feature>
<keyword evidence="10" id="KW-1185">Reference proteome</keyword>
<feature type="transmembrane region" description="Helical" evidence="7">
    <location>
        <begin position="102"/>
        <end position="123"/>
    </location>
</feature>
<evidence type="ECO:0000256" key="4">
    <source>
        <dbReference type="ARBA" id="ARBA00022692"/>
    </source>
</evidence>
<keyword evidence="6 7" id="KW-0472">Membrane</keyword>
<dbReference type="InterPro" id="IPR010065">
    <property type="entry name" value="AA_ABC_transptr_permease_3TM"/>
</dbReference>
<dbReference type="InterPro" id="IPR035906">
    <property type="entry name" value="MetI-like_sf"/>
</dbReference>
<proteinExistence type="inferred from homology"/>
<gene>
    <name evidence="9" type="ORF">GCM10010178_65780</name>
</gene>
<comment type="subcellular location">
    <subcellularLocation>
        <location evidence="1 7">Cell membrane</location>
        <topology evidence="1 7">Multi-pass membrane protein</topology>
    </subcellularLocation>
</comment>
<comment type="caution">
    <text evidence="9">The sequence shown here is derived from an EMBL/GenBank/DDBJ whole genome shotgun (WGS) entry which is preliminary data.</text>
</comment>
<protein>
    <submittedName>
        <fullName evidence="9">Amino acid ABC transporter permease</fullName>
    </submittedName>
</protein>
<reference evidence="10" key="1">
    <citation type="journal article" date="2019" name="Int. J. Syst. Evol. Microbiol.">
        <title>The Global Catalogue of Microorganisms (GCM) 10K type strain sequencing project: providing services to taxonomists for standard genome sequencing and annotation.</title>
        <authorList>
            <consortium name="The Broad Institute Genomics Platform"/>
            <consortium name="The Broad Institute Genome Sequencing Center for Infectious Disease"/>
            <person name="Wu L."/>
            <person name="Ma J."/>
        </authorList>
    </citation>
    <scope>NUCLEOTIDE SEQUENCE [LARGE SCALE GENOMIC DNA]</scope>
    <source>
        <strain evidence="10">JCM 3296</strain>
    </source>
</reference>
<keyword evidence="5 7" id="KW-1133">Transmembrane helix</keyword>
<keyword evidence="4 7" id="KW-0812">Transmembrane</keyword>
<dbReference type="PANTHER" id="PTHR30614:SF21">
    <property type="entry name" value="AMINO ACID ABC TRANSPORTER PERMEASE"/>
    <property type="match status" value="1"/>
</dbReference>
<dbReference type="NCBIfam" id="TIGR01726">
    <property type="entry name" value="HEQRo_perm_3TM"/>
    <property type="match status" value="1"/>
</dbReference>
<comment type="similarity">
    <text evidence="7">Belongs to the binding-protein-dependent transport system permease family.</text>
</comment>
<dbReference type="SUPFAM" id="SSF161098">
    <property type="entry name" value="MetI-like"/>
    <property type="match status" value="1"/>
</dbReference>
<keyword evidence="3" id="KW-1003">Cell membrane</keyword>
<evidence type="ECO:0000313" key="9">
    <source>
        <dbReference type="EMBL" id="GGU64579.1"/>
    </source>
</evidence>
<dbReference type="Proteomes" id="UP000649573">
    <property type="component" value="Unassembled WGS sequence"/>
</dbReference>
<evidence type="ECO:0000256" key="1">
    <source>
        <dbReference type="ARBA" id="ARBA00004651"/>
    </source>
</evidence>
<evidence type="ECO:0000313" key="10">
    <source>
        <dbReference type="Proteomes" id="UP000649573"/>
    </source>
</evidence>
<feature type="domain" description="ABC transmembrane type-1" evidence="8">
    <location>
        <begin position="66"/>
        <end position="258"/>
    </location>
</feature>
<dbReference type="PROSITE" id="PS50928">
    <property type="entry name" value="ABC_TM1"/>
    <property type="match status" value="1"/>
</dbReference>
<dbReference type="EMBL" id="BMRE01000038">
    <property type="protein sequence ID" value="GGU64579.1"/>
    <property type="molecule type" value="Genomic_DNA"/>
</dbReference>
<evidence type="ECO:0000256" key="6">
    <source>
        <dbReference type="ARBA" id="ARBA00023136"/>
    </source>
</evidence>
<dbReference type="InterPro" id="IPR000515">
    <property type="entry name" value="MetI-like"/>
</dbReference>
<dbReference type="RefSeq" id="WP_189257636.1">
    <property type="nucleotide sequence ID" value="NZ_BMRE01000038.1"/>
</dbReference>
<feature type="transmembrane region" description="Helical" evidence="7">
    <location>
        <begin position="70"/>
        <end position="90"/>
    </location>
</feature>
<dbReference type="PANTHER" id="PTHR30614">
    <property type="entry name" value="MEMBRANE COMPONENT OF AMINO ACID ABC TRANSPORTER"/>
    <property type="match status" value="1"/>
</dbReference>
<evidence type="ECO:0000256" key="2">
    <source>
        <dbReference type="ARBA" id="ARBA00022448"/>
    </source>
</evidence>
<evidence type="ECO:0000259" key="8">
    <source>
        <dbReference type="PROSITE" id="PS50928"/>
    </source>
</evidence>